<gene>
    <name evidence="1 4" type="primary">thiL</name>
    <name evidence="4" type="ORF">DRI96_06110</name>
</gene>
<dbReference type="HAMAP" id="MF_02128">
    <property type="entry name" value="TMP_kinase"/>
    <property type="match status" value="1"/>
</dbReference>
<feature type="binding site" evidence="1">
    <location>
        <position position="152"/>
    </location>
    <ligand>
        <name>ATP</name>
        <dbReference type="ChEBI" id="CHEBI:30616"/>
    </ligand>
</feature>
<dbReference type="GO" id="GO:0009228">
    <property type="term" value="P:thiamine biosynthetic process"/>
    <property type="evidence" value="ECO:0007669"/>
    <property type="project" value="UniProtKB-KW"/>
</dbReference>
<dbReference type="PANTHER" id="PTHR30270:SF0">
    <property type="entry name" value="THIAMINE-MONOPHOSPHATE KINASE"/>
    <property type="match status" value="1"/>
</dbReference>
<dbReference type="Pfam" id="PF02769">
    <property type="entry name" value="AIRS_C"/>
    <property type="match status" value="1"/>
</dbReference>
<feature type="binding site" evidence="1">
    <location>
        <begin position="126"/>
        <end position="127"/>
    </location>
    <ligand>
        <name>ATP</name>
        <dbReference type="ChEBI" id="CHEBI:30616"/>
    </ligand>
</feature>
<keyword evidence="1" id="KW-0479">Metal-binding</keyword>
<comment type="catalytic activity">
    <reaction evidence="1">
        <text>thiamine phosphate + ATP = thiamine diphosphate + ADP</text>
        <dbReference type="Rhea" id="RHEA:15913"/>
        <dbReference type="ChEBI" id="CHEBI:30616"/>
        <dbReference type="ChEBI" id="CHEBI:37575"/>
        <dbReference type="ChEBI" id="CHEBI:58937"/>
        <dbReference type="ChEBI" id="CHEBI:456216"/>
        <dbReference type="EC" id="2.7.4.16"/>
    </reaction>
</comment>
<keyword evidence="1" id="KW-0547">Nucleotide-binding</keyword>
<feature type="binding site" evidence="1">
    <location>
        <position position="48"/>
    </location>
    <ligand>
        <name>Mg(2+)</name>
        <dbReference type="ChEBI" id="CHEBI:18420"/>
        <label>4</label>
    </ligand>
</feature>
<comment type="pathway">
    <text evidence="1">Cofactor biosynthesis; thiamine diphosphate biosynthesis; thiamine diphosphate from thiamine phosphate: step 1/1.</text>
</comment>
<feature type="binding site" evidence="1">
    <location>
        <position position="324"/>
    </location>
    <ligand>
        <name>substrate</name>
    </ligand>
</feature>
<dbReference type="EC" id="2.7.4.16" evidence="1"/>
<comment type="similarity">
    <text evidence="1">Belongs to the thiamine-monophosphate kinase family.</text>
</comment>
<dbReference type="EMBL" id="QMQB01000240">
    <property type="protein sequence ID" value="RLE11488.1"/>
    <property type="molecule type" value="Genomic_DNA"/>
</dbReference>
<comment type="miscellaneous">
    <text evidence="1">Reaction mechanism of ThiL seems to utilize a direct, inline transfer of the gamma-phosphate of ATP to TMP rather than a phosphorylated enzyme intermediate.</text>
</comment>
<dbReference type="AlphaFoldDB" id="A0A662D9F5"/>
<name>A0A662D9F5_UNCAE</name>
<evidence type="ECO:0000313" key="4">
    <source>
        <dbReference type="EMBL" id="RLE11488.1"/>
    </source>
</evidence>
<dbReference type="SUPFAM" id="SSF56042">
    <property type="entry name" value="PurM C-terminal domain-like"/>
    <property type="match status" value="1"/>
</dbReference>
<reference evidence="4 5" key="1">
    <citation type="submission" date="2018-06" db="EMBL/GenBank/DDBJ databases">
        <title>Extensive metabolic versatility and redundancy in microbially diverse, dynamic hydrothermal sediments.</title>
        <authorList>
            <person name="Dombrowski N."/>
            <person name="Teske A."/>
            <person name="Baker B.J."/>
        </authorList>
    </citation>
    <scope>NUCLEOTIDE SEQUENCE [LARGE SCALE GENOMIC DNA]</scope>
    <source>
        <strain evidence="4">B19_G9</strain>
    </source>
</reference>
<feature type="binding site" evidence="1">
    <location>
        <position position="273"/>
    </location>
    <ligand>
        <name>substrate</name>
    </ligand>
</feature>
<dbReference type="PANTHER" id="PTHR30270">
    <property type="entry name" value="THIAMINE-MONOPHOSPHATE KINASE"/>
    <property type="match status" value="1"/>
</dbReference>
<dbReference type="SUPFAM" id="SSF55326">
    <property type="entry name" value="PurM N-terminal domain-like"/>
    <property type="match status" value="1"/>
</dbReference>
<dbReference type="NCBIfam" id="TIGR01379">
    <property type="entry name" value="thiL"/>
    <property type="match status" value="1"/>
</dbReference>
<feature type="binding site" evidence="1">
    <location>
        <position position="79"/>
    </location>
    <ligand>
        <name>Mg(2+)</name>
        <dbReference type="ChEBI" id="CHEBI:18420"/>
        <label>2</label>
    </ligand>
</feature>
<dbReference type="InterPro" id="IPR010918">
    <property type="entry name" value="PurM-like_C_dom"/>
</dbReference>
<evidence type="ECO:0000256" key="1">
    <source>
        <dbReference type="HAMAP-Rule" id="MF_02128"/>
    </source>
</evidence>
<dbReference type="GO" id="GO:0005524">
    <property type="term" value="F:ATP binding"/>
    <property type="evidence" value="ECO:0007669"/>
    <property type="project" value="UniProtKB-UniRule"/>
</dbReference>
<feature type="binding site" evidence="1">
    <location>
        <position position="223"/>
    </location>
    <ligand>
        <name>Mg(2+)</name>
        <dbReference type="ChEBI" id="CHEBI:18420"/>
        <label>5</label>
    </ligand>
</feature>
<keyword evidence="1" id="KW-0460">Magnesium</keyword>
<dbReference type="GO" id="GO:0000287">
    <property type="term" value="F:magnesium ion binding"/>
    <property type="evidence" value="ECO:0007669"/>
    <property type="project" value="UniProtKB-UniRule"/>
</dbReference>
<keyword evidence="1 4" id="KW-0808">Transferase</keyword>
<dbReference type="GO" id="GO:0009030">
    <property type="term" value="F:thiamine-phosphate kinase activity"/>
    <property type="evidence" value="ECO:0007669"/>
    <property type="project" value="UniProtKB-UniRule"/>
</dbReference>
<dbReference type="Proteomes" id="UP000267654">
    <property type="component" value="Unassembled WGS sequence"/>
</dbReference>
<keyword evidence="1" id="KW-0784">Thiamine biosynthesis</keyword>
<dbReference type="Gene3D" id="3.30.1330.10">
    <property type="entry name" value="PurM-like, N-terminal domain"/>
    <property type="match status" value="1"/>
</dbReference>
<dbReference type="Pfam" id="PF00586">
    <property type="entry name" value="AIRS"/>
    <property type="match status" value="1"/>
</dbReference>
<feature type="binding site" evidence="1">
    <location>
        <position position="222"/>
    </location>
    <ligand>
        <name>ATP</name>
        <dbReference type="ChEBI" id="CHEBI:30616"/>
    </ligand>
</feature>
<evidence type="ECO:0000259" key="3">
    <source>
        <dbReference type="Pfam" id="PF02769"/>
    </source>
</evidence>
<evidence type="ECO:0000313" key="5">
    <source>
        <dbReference type="Proteomes" id="UP000267654"/>
    </source>
</evidence>
<dbReference type="UniPathway" id="UPA00060">
    <property type="reaction ID" value="UER00142"/>
</dbReference>
<feature type="binding site" evidence="1">
    <location>
        <position position="33"/>
    </location>
    <ligand>
        <name>Mg(2+)</name>
        <dbReference type="ChEBI" id="CHEBI:18420"/>
        <label>4</label>
    </ligand>
</feature>
<evidence type="ECO:0000259" key="2">
    <source>
        <dbReference type="Pfam" id="PF00586"/>
    </source>
</evidence>
<feature type="binding site" evidence="1">
    <location>
        <position position="57"/>
    </location>
    <ligand>
        <name>substrate</name>
    </ligand>
</feature>
<dbReference type="InterPro" id="IPR036676">
    <property type="entry name" value="PurM-like_C_sf"/>
</dbReference>
<protein>
    <recommendedName>
        <fullName evidence="1">Thiamine-monophosphate kinase</fullName>
        <shortName evidence="1">TMP kinase</shortName>
        <shortName evidence="1">Thiamine-phosphate kinase</shortName>
        <ecNumber evidence="1">2.7.4.16</ecNumber>
    </recommendedName>
</protein>
<dbReference type="CDD" id="cd02194">
    <property type="entry name" value="ThiL"/>
    <property type="match status" value="1"/>
</dbReference>
<proteinExistence type="inferred from homology"/>
<dbReference type="Gene3D" id="3.90.650.10">
    <property type="entry name" value="PurM-like C-terminal domain"/>
    <property type="match status" value="1"/>
</dbReference>
<feature type="domain" description="PurM-like N-terminal" evidence="2">
    <location>
        <begin position="31"/>
        <end position="144"/>
    </location>
</feature>
<feature type="binding site" evidence="1">
    <location>
        <position position="127"/>
    </location>
    <ligand>
        <name>Mg(2+)</name>
        <dbReference type="ChEBI" id="CHEBI:18420"/>
        <label>1</label>
    </ligand>
</feature>
<feature type="binding site" evidence="1">
    <location>
        <position position="220"/>
    </location>
    <ligand>
        <name>Mg(2+)</name>
        <dbReference type="ChEBI" id="CHEBI:18420"/>
        <label>3</label>
    </ligand>
</feature>
<dbReference type="InterPro" id="IPR036921">
    <property type="entry name" value="PurM-like_N_sf"/>
</dbReference>
<dbReference type="InterPro" id="IPR016188">
    <property type="entry name" value="PurM-like_N"/>
</dbReference>
<keyword evidence="1 4" id="KW-0418">Kinase</keyword>
<accession>A0A662D9F5</accession>
<dbReference type="GO" id="GO:0009229">
    <property type="term" value="P:thiamine diphosphate biosynthetic process"/>
    <property type="evidence" value="ECO:0007669"/>
    <property type="project" value="UniProtKB-UniRule"/>
</dbReference>
<sequence length="331" mass="37108">MHVGEIGEVELIRQIRSLVDKFQKKALVGIGDDTAVIKGKGNHLFLFTTDTLVEDIHFKWRFISAYQLGWKALAVNISDIAAMGGYPTFALVTLGLPPRTLLSTVEDIYRGMQDLSLKMDVEIVGGDIVRSPIFFITISLLGEVEDQRIILRSGAKPGDRIYITGDIGAAATGFICLNKKEISLKPESREFLEKRHLMPFPRLKEAREISRKKIATAMIDTSDGLSSDLYHILEESNVGAEIWEDKFPVASQTKEVLSRLNRSFSEVALAGGEDYELLFTAVPDKNVEEILNFQVTMIGKIIEEKGLWLVNKEGERKRIKPGGWDHFSKKI</sequence>
<comment type="function">
    <text evidence="1">Catalyzes the ATP-dependent phosphorylation of thiamine-monophosphate (TMP) to form thiamine-pyrophosphate (TPP), the active form of vitamin B1.</text>
</comment>
<dbReference type="PIRSF" id="PIRSF005303">
    <property type="entry name" value="Thiam_monoph_kin"/>
    <property type="match status" value="1"/>
</dbReference>
<feature type="binding site" evidence="1">
    <location>
        <position position="50"/>
    </location>
    <ligand>
        <name>Mg(2+)</name>
        <dbReference type="ChEBI" id="CHEBI:18420"/>
        <label>1</label>
    </ligand>
</feature>
<comment type="caution">
    <text evidence="4">The sequence shown here is derived from an EMBL/GenBank/DDBJ whole genome shotgun (WGS) entry which is preliminary data.</text>
</comment>
<keyword evidence="1" id="KW-0067">ATP-binding</keyword>
<feature type="binding site" evidence="1">
    <location>
        <position position="50"/>
    </location>
    <ligand>
        <name>Mg(2+)</name>
        <dbReference type="ChEBI" id="CHEBI:18420"/>
        <label>2</label>
    </ligand>
</feature>
<feature type="binding site" evidence="1">
    <location>
        <position position="109"/>
    </location>
    <ligand>
        <name>ATP</name>
        <dbReference type="ChEBI" id="CHEBI:30616"/>
    </ligand>
</feature>
<feature type="domain" description="PurM-like C-terminal" evidence="3">
    <location>
        <begin position="156"/>
        <end position="306"/>
    </location>
</feature>
<dbReference type="InterPro" id="IPR006283">
    <property type="entry name" value="ThiL-like"/>
</dbReference>
<feature type="binding site" evidence="1">
    <location>
        <position position="33"/>
    </location>
    <ligand>
        <name>Mg(2+)</name>
        <dbReference type="ChEBI" id="CHEBI:18420"/>
        <label>3</label>
    </ligand>
</feature>
<organism evidence="4 5">
    <name type="scientific">Aerophobetes bacterium</name>
    <dbReference type="NCBI Taxonomy" id="2030807"/>
    <lineage>
        <taxon>Bacteria</taxon>
        <taxon>Candidatus Aerophobota</taxon>
    </lineage>
</organism>
<feature type="binding site" evidence="1">
    <location>
        <position position="79"/>
    </location>
    <ligand>
        <name>Mg(2+)</name>
        <dbReference type="ChEBI" id="CHEBI:18420"/>
        <label>3</label>
    </ligand>
</feature>
<feature type="binding site" evidence="1">
    <location>
        <position position="79"/>
    </location>
    <ligand>
        <name>Mg(2+)</name>
        <dbReference type="ChEBI" id="CHEBI:18420"/>
        <label>4</label>
    </ligand>
</feature>
<feature type="binding site" evidence="1">
    <location>
        <position position="49"/>
    </location>
    <ligand>
        <name>Mg(2+)</name>
        <dbReference type="ChEBI" id="CHEBI:18420"/>
        <label>1</label>
    </ligand>
</feature>